<name>A0ABD0JCZ1_9CAEN</name>
<comment type="caution">
    <text evidence="2">The sequence shown here is derived from an EMBL/GenBank/DDBJ whole genome shotgun (WGS) entry which is preliminary data.</text>
</comment>
<feature type="compositionally biased region" description="Low complexity" evidence="1">
    <location>
        <begin position="8"/>
        <end position="19"/>
    </location>
</feature>
<dbReference type="AlphaFoldDB" id="A0ABD0JCZ1"/>
<evidence type="ECO:0000256" key="1">
    <source>
        <dbReference type="SAM" id="MobiDB-lite"/>
    </source>
</evidence>
<dbReference type="Proteomes" id="UP001519460">
    <property type="component" value="Unassembled WGS sequence"/>
</dbReference>
<evidence type="ECO:0000313" key="3">
    <source>
        <dbReference type="Proteomes" id="UP001519460"/>
    </source>
</evidence>
<evidence type="ECO:0000313" key="2">
    <source>
        <dbReference type="EMBL" id="KAK7469907.1"/>
    </source>
</evidence>
<protein>
    <submittedName>
        <fullName evidence="2">Uncharacterized protein</fullName>
    </submittedName>
</protein>
<keyword evidence="3" id="KW-1185">Reference proteome</keyword>
<reference evidence="2 3" key="1">
    <citation type="journal article" date="2023" name="Sci. Data">
        <title>Genome assembly of the Korean intertidal mud-creeper Batillaria attramentaria.</title>
        <authorList>
            <person name="Patra A.K."/>
            <person name="Ho P.T."/>
            <person name="Jun S."/>
            <person name="Lee S.J."/>
            <person name="Kim Y."/>
            <person name="Won Y.J."/>
        </authorList>
    </citation>
    <scope>NUCLEOTIDE SEQUENCE [LARGE SCALE GENOMIC DNA]</scope>
    <source>
        <strain evidence="2">Wonlab-2016</strain>
    </source>
</reference>
<proteinExistence type="predicted"/>
<dbReference type="EMBL" id="JACVVK020000499">
    <property type="protein sequence ID" value="KAK7469907.1"/>
    <property type="molecule type" value="Genomic_DNA"/>
</dbReference>
<sequence>MPLKGPQSLLSSRNRNSSLFDAEEPPPSPPPSRVVSPRGVTWMAASVMRGKLIYILLPASSQSRPAAATTV</sequence>
<accession>A0ABD0JCZ1</accession>
<gene>
    <name evidence="2" type="ORF">BaRGS_00036070</name>
</gene>
<feature type="region of interest" description="Disordered" evidence="1">
    <location>
        <begin position="1"/>
        <end position="36"/>
    </location>
</feature>
<organism evidence="2 3">
    <name type="scientific">Batillaria attramentaria</name>
    <dbReference type="NCBI Taxonomy" id="370345"/>
    <lineage>
        <taxon>Eukaryota</taxon>
        <taxon>Metazoa</taxon>
        <taxon>Spiralia</taxon>
        <taxon>Lophotrochozoa</taxon>
        <taxon>Mollusca</taxon>
        <taxon>Gastropoda</taxon>
        <taxon>Caenogastropoda</taxon>
        <taxon>Sorbeoconcha</taxon>
        <taxon>Cerithioidea</taxon>
        <taxon>Batillariidae</taxon>
        <taxon>Batillaria</taxon>
    </lineage>
</organism>